<evidence type="ECO:0000256" key="1">
    <source>
        <dbReference type="SAM" id="SignalP"/>
    </source>
</evidence>
<dbReference type="InterPro" id="IPR013740">
    <property type="entry name" value="Redoxin"/>
</dbReference>
<keyword evidence="1" id="KW-0732">Signal</keyword>
<dbReference type="AlphaFoldDB" id="A0A2B7YS49"/>
<gene>
    <name evidence="3" type="ORF">RN90_03005</name>
</gene>
<dbReference type="Gene3D" id="3.40.30.10">
    <property type="entry name" value="Glutaredoxin"/>
    <property type="match status" value="1"/>
</dbReference>
<dbReference type="GO" id="GO:0016491">
    <property type="term" value="F:oxidoreductase activity"/>
    <property type="evidence" value="ECO:0007669"/>
    <property type="project" value="InterPro"/>
</dbReference>
<sequence>MKGLKKLFLGIMMLLMGAVAFGAEMDLSKVTLKDVNGVSYSFGKNGKPTYVKFWASWCPICLSGLEDIDNLSKEKKDFEVVTVVSPGLVGEKKTEDFKKWYKSLEYKNIKVLLDEKGELSKILNVRVYPTSVVVNKAGKAEKVLPGHLEKAEIKKLFSSKMMMNDKGMKDTMMKDNHMMNDGKMKDNMMKDDKMMNDNMMKDDKMMNDNMMKDDKMMNDKHMMKDDKMSMEKKTSM</sequence>
<dbReference type="PANTHER" id="PTHR42852">
    <property type="entry name" value="THIOL:DISULFIDE INTERCHANGE PROTEIN DSBE"/>
    <property type="match status" value="1"/>
</dbReference>
<dbReference type="InterPro" id="IPR050553">
    <property type="entry name" value="Thioredoxin_ResA/DsbE_sf"/>
</dbReference>
<dbReference type="PROSITE" id="PS51352">
    <property type="entry name" value="THIOREDOXIN_2"/>
    <property type="match status" value="1"/>
</dbReference>
<name>A0A2B7YS49_9FUSO</name>
<feature type="domain" description="Thioredoxin" evidence="2">
    <location>
        <begin position="12"/>
        <end position="162"/>
    </location>
</feature>
<protein>
    <submittedName>
        <fullName evidence="3">Thiol:disulfide interchange protein</fullName>
    </submittedName>
</protein>
<accession>A0A2B7YS49</accession>
<dbReference type="CDD" id="cd02966">
    <property type="entry name" value="TlpA_like_family"/>
    <property type="match status" value="1"/>
</dbReference>
<organism evidence="3 4">
    <name type="scientific">Fusobacterium animalis</name>
    <dbReference type="NCBI Taxonomy" id="76859"/>
    <lineage>
        <taxon>Bacteria</taxon>
        <taxon>Fusobacteriati</taxon>
        <taxon>Fusobacteriota</taxon>
        <taxon>Fusobacteriia</taxon>
        <taxon>Fusobacteriales</taxon>
        <taxon>Fusobacteriaceae</taxon>
        <taxon>Fusobacterium</taxon>
    </lineage>
</organism>
<evidence type="ECO:0000313" key="3">
    <source>
        <dbReference type="EMBL" id="PGH24476.1"/>
    </source>
</evidence>
<dbReference type="FunFam" id="3.40.30.10:FF:000584">
    <property type="entry name" value="Possible thiol:disulfide interchange protein"/>
    <property type="match status" value="1"/>
</dbReference>
<feature type="signal peptide" evidence="1">
    <location>
        <begin position="1"/>
        <end position="22"/>
    </location>
</feature>
<evidence type="ECO:0000259" key="2">
    <source>
        <dbReference type="PROSITE" id="PS51352"/>
    </source>
</evidence>
<proteinExistence type="predicted"/>
<dbReference type="PANTHER" id="PTHR42852:SF16">
    <property type="entry name" value="THIOL:DISULFIDE INTERCHANGE PROTEIN TLPA"/>
    <property type="match status" value="1"/>
</dbReference>
<feature type="chain" id="PRO_5012609079" evidence="1">
    <location>
        <begin position="23"/>
        <end position="236"/>
    </location>
</feature>
<dbReference type="InterPro" id="IPR036249">
    <property type="entry name" value="Thioredoxin-like_sf"/>
</dbReference>
<reference evidence="3 4" key="1">
    <citation type="submission" date="2017-06" db="EMBL/GenBank/DDBJ databases">
        <title>Draft genome sequence of Fusobacterium nucleatum subsp. animalis KCOM 1280 (=ChDC F318).</title>
        <authorList>
            <person name="Kook J.-K."/>
            <person name="Park S.-N."/>
            <person name="Lim Y.K."/>
            <person name="Roh H."/>
        </authorList>
    </citation>
    <scope>NUCLEOTIDE SEQUENCE [LARGE SCALE GENOMIC DNA]</scope>
    <source>
        <strain evidence="4">KCOM 1280 ( ChDC F318)</strain>
    </source>
</reference>
<dbReference type="Proteomes" id="UP000226179">
    <property type="component" value="Unassembled WGS sequence"/>
</dbReference>
<dbReference type="InterPro" id="IPR013766">
    <property type="entry name" value="Thioredoxin_domain"/>
</dbReference>
<dbReference type="Pfam" id="PF08534">
    <property type="entry name" value="Redoxin"/>
    <property type="match status" value="1"/>
</dbReference>
<dbReference type="RefSeq" id="WP_158411383.1">
    <property type="nucleotide sequence ID" value="NZ_CP077150.1"/>
</dbReference>
<dbReference type="SUPFAM" id="SSF52833">
    <property type="entry name" value="Thioredoxin-like"/>
    <property type="match status" value="1"/>
</dbReference>
<dbReference type="EMBL" id="NJGJ01000001">
    <property type="protein sequence ID" value="PGH24476.1"/>
    <property type="molecule type" value="Genomic_DNA"/>
</dbReference>
<evidence type="ECO:0000313" key="4">
    <source>
        <dbReference type="Proteomes" id="UP000226179"/>
    </source>
</evidence>
<comment type="caution">
    <text evidence="3">The sequence shown here is derived from an EMBL/GenBank/DDBJ whole genome shotgun (WGS) entry which is preliminary data.</text>
</comment>